<proteinExistence type="predicted"/>
<sequence length="64" mass="7412">MSDERLDGGYGFIGDISLTILLENMSPKERKKAIEDFQKENPIAFKEFCKDHPELIKELEININ</sequence>
<protein>
    <submittedName>
        <fullName evidence="1">Uncharacterized protein</fullName>
    </submittedName>
</protein>
<accession>A0A1V6N205</accession>
<dbReference type="EMBL" id="JXMW01000010">
    <property type="protein sequence ID" value="OQD58711.1"/>
    <property type="molecule type" value="Genomic_DNA"/>
</dbReference>
<dbReference type="OrthoDB" id="381019at2157"/>
<keyword evidence="2" id="KW-1185">Reference proteome</keyword>
<evidence type="ECO:0000313" key="1">
    <source>
        <dbReference type="EMBL" id="OQD58711.1"/>
    </source>
</evidence>
<dbReference type="AlphaFoldDB" id="A0A1V6N205"/>
<name>A0A1V6N205_METAZ</name>
<gene>
    <name evidence="1" type="ORF">MBBAR_10c00520</name>
</gene>
<reference evidence="1 2" key="1">
    <citation type="submission" date="2014-12" db="EMBL/GenBank/DDBJ databases">
        <title>Genome sequence of Methanobrevibacter arboriphilicus DH1, DSM1125.</title>
        <authorList>
            <person name="Poehlein A."/>
            <person name="Thauer R.K."/>
            <person name="Seedorf H."/>
            <person name="Daniel R."/>
        </authorList>
    </citation>
    <scope>NUCLEOTIDE SEQUENCE [LARGE SCALE GENOMIC DNA]</scope>
    <source>
        <strain evidence="1 2">DH1</strain>
    </source>
</reference>
<evidence type="ECO:0000313" key="2">
    <source>
        <dbReference type="Proteomes" id="UP000191661"/>
    </source>
</evidence>
<organism evidence="1 2">
    <name type="scientific">Methanobrevibacter arboriphilus JCM 13429 = DSM 1125</name>
    <dbReference type="NCBI Taxonomy" id="1300164"/>
    <lineage>
        <taxon>Archaea</taxon>
        <taxon>Methanobacteriati</taxon>
        <taxon>Methanobacteriota</taxon>
        <taxon>Methanomada group</taxon>
        <taxon>Methanobacteria</taxon>
        <taxon>Methanobacteriales</taxon>
        <taxon>Methanobacteriaceae</taxon>
        <taxon>Methanobrevibacter</taxon>
    </lineage>
</organism>
<dbReference type="Proteomes" id="UP000191661">
    <property type="component" value="Unassembled WGS sequence"/>
</dbReference>
<dbReference type="RefSeq" id="WP_080460410.1">
    <property type="nucleotide sequence ID" value="NZ_JXMW01000010.1"/>
</dbReference>
<comment type="caution">
    <text evidence="1">The sequence shown here is derived from an EMBL/GenBank/DDBJ whole genome shotgun (WGS) entry which is preliminary data.</text>
</comment>